<dbReference type="eggNOG" id="ENOG502S47U">
    <property type="taxonomic scope" value="Eukaryota"/>
</dbReference>
<evidence type="ECO:0000313" key="4">
    <source>
        <dbReference type="Proteomes" id="UP000011761"/>
    </source>
</evidence>
<evidence type="ECO:0000256" key="1">
    <source>
        <dbReference type="SAM" id="Phobius"/>
    </source>
</evidence>
<name>M2MQ54_BAUPA</name>
<feature type="transmembrane region" description="Helical" evidence="1">
    <location>
        <begin position="183"/>
        <end position="205"/>
    </location>
</feature>
<feature type="non-terminal residue" evidence="3">
    <location>
        <position position="251"/>
    </location>
</feature>
<organism evidence="3 4">
    <name type="scientific">Baudoinia panamericana (strain UAMH 10762)</name>
    <name type="common">Angels' share fungus</name>
    <name type="synonym">Baudoinia compniacensis (strain UAMH 10762)</name>
    <dbReference type="NCBI Taxonomy" id="717646"/>
    <lineage>
        <taxon>Eukaryota</taxon>
        <taxon>Fungi</taxon>
        <taxon>Dikarya</taxon>
        <taxon>Ascomycota</taxon>
        <taxon>Pezizomycotina</taxon>
        <taxon>Dothideomycetes</taxon>
        <taxon>Dothideomycetidae</taxon>
        <taxon>Mycosphaerellales</taxon>
        <taxon>Teratosphaeriaceae</taxon>
        <taxon>Baudoinia</taxon>
    </lineage>
</organism>
<dbReference type="KEGG" id="bcom:BAUCODRAFT_51947"/>
<dbReference type="PANTHER" id="PTHR28019:SF7">
    <property type="entry name" value="SUR7 PROTEIN"/>
    <property type="match status" value="1"/>
</dbReference>
<keyword evidence="1" id="KW-0472">Membrane</keyword>
<feature type="non-terminal residue" evidence="3">
    <location>
        <position position="1"/>
    </location>
</feature>
<dbReference type="Pfam" id="PF06687">
    <property type="entry name" value="SUR7"/>
    <property type="match status" value="1"/>
</dbReference>
<dbReference type="GO" id="GO:0031505">
    <property type="term" value="P:fungal-type cell wall organization"/>
    <property type="evidence" value="ECO:0007669"/>
    <property type="project" value="TreeGrafter"/>
</dbReference>
<dbReference type="STRING" id="717646.M2MQ54"/>
<dbReference type="GO" id="GO:0051285">
    <property type="term" value="C:cell cortex of cell tip"/>
    <property type="evidence" value="ECO:0007669"/>
    <property type="project" value="TreeGrafter"/>
</dbReference>
<dbReference type="GO" id="GO:0005886">
    <property type="term" value="C:plasma membrane"/>
    <property type="evidence" value="ECO:0007669"/>
    <property type="project" value="InterPro"/>
</dbReference>
<feature type="chain" id="PRO_5004021685" description="Actin cortical patch SUR7/pH-response regulator pali" evidence="2">
    <location>
        <begin position="20"/>
        <end position="251"/>
    </location>
</feature>
<gene>
    <name evidence="3" type="ORF">BAUCODRAFT_51947</name>
</gene>
<dbReference type="AlphaFoldDB" id="M2MQ54"/>
<sequence length="251" mass="26743">LRILAIFPVFMISIASLLAVLCVSAGKKPGMMDDYALFALDVSRIGEDMLQNLDAKISSVNAASNAVGVVETKVIQVVNNAYHGLISDLQLNDFYAIHVSSSCVGTYVYENGTNVTVGDGGLPTSNGKYGVHKRVDSCSTHSAIDPMSLIKILYWIGIIFTGVALIFGITGLVLLPTGRGRKLAVFNIIATLFAFIFIGLASAVTHGLALGATKFINFVGESIGIAGYLGSRFMAMTWATTVLLLINMLLW</sequence>
<accession>M2MQ54</accession>
<evidence type="ECO:0000256" key="2">
    <source>
        <dbReference type="SAM" id="SignalP"/>
    </source>
</evidence>
<keyword evidence="2" id="KW-0732">Signal</keyword>
<dbReference type="Proteomes" id="UP000011761">
    <property type="component" value="Unassembled WGS sequence"/>
</dbReference>
<keyword evidence="1" id="KW-1133">Transmembrane helix</keyword>
<keyword evidence="1" id="KW-0812">Transmembrane</keyword>
<protein>
    <recommendedName>
        <fullName evidence="5">Actin cortical patch SUR7/pH-response regulator pali</fullName>
    </recommendedName>
</protein>
<dbReference type="GeneID" id="19115112"/>
<dbReference type="EMBL" id="KB445560">
    <property type="protein sequence ID" value="EMC93593.1"/>
    <property type="molecule type" value="Genomic_DNA"/>
</dbReference>
<dbReference type="PANTHER" id="PTHR28019">
    <property type="entry name" value="CELL MEMBRANE PROTEIN YLR413W-RELATED"/>
    <property type="match status" value="1"/>
</dbReference>
<keyword evidence="4" id="KW-1185">Reference proteome</keyword>
<dbReference type="OMA" id="YSIHVMA"/>
<evidence type="ECO:0000313" key="3">
    <source>
        <dbReference type="EMBL" id="EMC93593.1"/>
    </source>
</evidence>
<proteinExistence type="predicted"/>
<feature type="transmembrane region" description="Helical" evidence="1">
    <location>
        <begin position="152"/>
        <end position="176"/>
    </location>
</feature>
<dbReference type="OrthoDB" id="4159154at2759"/>
<dbReference type="RefSeq" id="XP_007679326.1">
    <property type="nucleotide sequence ID" value="XM_007681136.1"/>
</dbReference>
<dbReference type="InterPro" id="IPR052413">
    <property type="entry name" value="SUR7_domain"/>
</dbReference>
<evidence type="ECO:0008006" key="5">
    <source>
        <dbReference type="Google" id="ProtNLM"/>
    </source>
</evidence>
<reference evidence="3 4" key="1">
    <citation type="journal article" date="2012" name="PLoS Pathog.">
        <title>Diverse lifestyles and strategies of plant pathogenesis encoded in the genomes of eighteen Dothideomycetes fungi.</title>
        <authorList>
            <person name="Ohm R.A."/>
            <person name="Feau N."/>
            <person name="Henrissat B."/>
            <person name="Schoch C.L."/>
            <person name="Horwitz B.A."/>
            <person name="Barry K.W."/>
            <person name="Condon B.J."/>
            <person name="Copeland A.C."/>
            <person name="Dhillon B."/>
            <person name="Glaser F."/>
            <person name="Hesse C.N."/>
            <person name="Kosti I."/>
            <person name="LaButti K."/>
            <person name="Lindquist E.A."/>
            <person name="Lucas S."/>
            <person name="Salamov A.A."/>
            <person name="Bradshaw R.E."/>
            <person name="Ciuffetti L."/>
            <person name="Hamelin R.C."/>
            <person name="Kema G.H.J."/>
            <person name="Lawrence C."/>
            <person name="Scott J.A."/>
            <person name="Spatafora J.W."/>
            <person name="Turgeon B.G."/>
            <person name="de Wit P.J.G.M."/>
            <person name="Zhong S."/>
            <person name="Goodwin S.B."/>
            <person name="Grigoriev I.V."/>
        </authorList>
    </citation>
    <scope>NUCLEOTIDE SEQUENCE [LARGE SCALE GENOMIC DNA]</scope>
    <source>
        <strain evidence="3 4">UAMH 10762</strain>
    </source>
</reference>
<feature type="transmembrane region" description="Helical" evidence="1">
    <location>
        <begin position="225"/>
        <end position="250"/>
    </location>
</feature>
<dbReference type="HOGENOM" id="CLU_064532_0_0_1"/>
<feature type="signal peptide" evidence="2">
    <location>
        <begin position="1"/>
        <end position="19"/>
    </location>
</feature>
<dbReference type="InterPro" id="IPR009571">
    <property type="entry name" value="SUR7/Rim9-like_fungi"/>
</dbReference>